<dbReference type="OrthoDB" id="9770779at2"/>
<dbReference type="GO" id="GO:0005886">
    <property type="term" value="C:plasma membrane"/>
    <property type="evidence" value="ECO:0007669"/>
    <property type="project" value="UniProtKB-SubCell"/>
</dbReference>
<feature type="transmembrane region" description="Helical" evidence="7">
    <location>
        <begin position="355"/>
        <end position="373"/>
    </location>
</feature>
<evidence type="ECO:0000256" key="4">
    <source>
        <dbReference type="ARBA" id="ARBA00022692"/>
    </source>
</evidence>
<dbReference type="InterPro" id="IPR005614">
    <property type="entry name" value="NrfD-like"/>
</dbReference>
<keyword evidence="3" id="KW-1003">Cell membrane</keyword>
<feature type="transmembrane region" description="Helical" evidence="7">
    <location>
        <begin position="96"/>
        <end position="116"/>
    </location>
</feature>
<feature type="transmembrane region" description="Helical" evidence="7">
    <location>
        <begin position="277"/>
        <end position="296"/>
    </location>
</feature>
<reference evidence="8 9" key="1">
    <citation type="submission" date="2016-06" db="EMBL/GenBank/DDBJ databases">
        <title>Respiratory ammonification of nitrate coupled to the oxidation of elemental sulfur in deep-sea autotrophic thermophilic bacteria.</title>
        <authorList>
            <person name="Slobodkina G.B."/>
            <person name="Mardanov A.V."/>
            <person name="Ravin N.V."/>
            <person name="Frolova A.A."/>
            <person name="Viryasiv M.B."/>
            <person name="Chernyh N.A."/>
            <person name="Bonch-Osmolovskaya E.A."/>
            <person name="Slobodkin A.I."/>
        </authorList>
    </citation>
    <scope>NUCLEOTIDE SEQUENCE [LARGE SCALE GENOMIC DNA]</scope>
    <source>
        <strain evidence="8 9">S69</strain>
    </source>
</reference>
<name>A0A1B9F360_9BACT</name>
<evidence type="ECO:0000313" key="8">
    <source>
        <dbReference type="EMBL" id="OCC14255.1"/>
    </source>
</evidence>
<evidence type="ECO:0000256" key="6">
    <source>
        <dbReference type="ARBA" id="ARBA00023136"/>
    </source>
</evidence>
<dbReference type="Proteomes" id="UP000093080">
    <property type="component" value="Unassembled WGS sequence"/>
</dbReference>
<evidence type="ECO:0000256" key="1">
    <source>
        <dbReference type="ARBA" id="ARBA00004651"/>
    </source>
</evidence>
<evidence type="ECO:0000256" key="7">
    <source>
        <dbReference type="SAM" id="Phobius"/>
    </source>
</evidence>
<organism evidence="8 9">
    <name type="scientific">Dissulfuribacter thermophilus</name>
    <dbReference type="NCBI Taxonomy" id="1156395"/>
    <lineage>
        <taxon>Bacteria</taxon>
        <taxon>Pseudomonadati</taxon>
        <taxon>Thermodesulfobacteriota</taxon>
        <taxon>Dissulfuribacteria</taxon>
        <taxon>Dissulfuribacterales</taxon>
        <taxon>Dissulfuribacteraceae</taxon>
        <taxon>Dissulfuribacter</taxon>
    </lineage>
</organism>
<dbReference type="STRING" id="1156395.DBT_2327"/>
<evidence type="ECO:0000256" key="5">
    <source>
        <dbReference type="ARBA" id="ARBA00022989"/>
    </source>
</evidence>
<comment type="subcellular location">
    <subcellularLocation>
        <location evidence="1">Cell membrane</location>
        <topology evidence="1">Multi-pass membrane protein</topology>
    </subcellularLocation>
</comment>
<keyword evidence="6 7" id="KW-0472">Membrane</keyword>
<comment type="similarity">
    <text evidence="2">Belongs to the NrfD family.</text>
</comment>
<keyword evidence="9" id="KW-1185">Reference proteome</keyword>
<dbReference type="Pfam" id="PF03916">
    <property type="entry name" value="NrfD"/>
    <property type="match status" value="1"/>
</dbReference>
<proteinExistence type="inferred from homology"/>
<evidence type="ECO:0000313" key="9">
    <source>
        <dbReference type="Proteomes" id="UP000093080"/>
    </source>
</evidence>
<comment type="caution">
    <text evidence="8">The sequence shown here is derived from an EMBL/GenBank/DDBJ whole genome shotgun (WGS) entry which is preliminary data.</text>
</comment>
<dbReference type="PATRIC" id="fig|1156395.6.peg.2358"/>
<sequence>MTELTGFILPNEHHVHWSFMIVLYPYITGIIAGAFIVSSLYHVFNIKALKPVSRFSLVFAFAFWTCCTLPLLNHLGHPERAFKMLITPSPTSAMAGFGYIYGSYGLLLIMEILLVYRETLVDMYHRTQGVLKKLYWLLTFGVTQVTPQSREADKKVIKFLAAIGIPWACTLHGYVGFIFGGVKAVHWWFTPLMPVVFLLSASVSGIAGITLLYILIMKFKGEEPDANCIKTLVKFLWGFFILDLTMELLDVGVHAYLRVEHWHIVEGLLNGPLYTTFWTLQMGVFSVIPFVLLAWLSLTNVSTPTLKFFASLVSVMILFQVILMRWNVVIGGQLISKSGRGYASFDLEFLGKEGLLAGLIILALPLVVLFILSKIFPLWHPAKPEAEAS</sequence>
<feature type="transmembrane region" description="Helical" evidence="7">
    <location>
        <begin position="192"/>
        <end position="215"/>
    </location>
</feature>
<accession>A0A1B9F360</accession>
<dbReference type="PANTHER" id="PTHR34856:SF2">
    <property type="entry name" value="PROTEIN NRFD"/>
    <property type="match status" value="1"/>
</dbReference>
<dbReference type="RefSeq" id="WP_067620560.1">
    <property type="nucleotide sequence ID" value="NZ_MAGO01000015.1"/>
</dbReference>
<evidence type="ECO:0000256" key="2">
    <source>
        <dbReference type="ARBA" id="ARBA00008929"/>
    </source>
</evidence>
<gene>
    <name evidence="8" type="ORF">DBT_2327</name>
</gene>
<feature type="transmembrane region" description="Helical" evidence="7">
    <location>
        <begin position="159"/>
        <end position="180"/>
    </location>
</feature>
<feature type="transmembrane region" description="Helical" evidence="7">
    <location>
        <begin position="308"/>
        <end position="335"/>
    </location>
</feature>
<evidence type="ECO:0000256" key="3">
    <source>
        <dbReference type="ARBA" id="ARBA00022475"/>
    </source>
</evidence>
<feature type="transmembrane region" description="Helical" evidence="7">
    <location>
        <begin position="235"/>
        <end position="257"/>
    </location>
</feature>
<dbReference type="EMBL" id="MAGO01000015">
    <property type="protein sequence ID" value="OCC14255.1"/>
    <property type="molecule type" value="Genomic_DNA"/>
</dbReference>
<keyword evidence="4 7" id="KW-0812">Transmembrane</keyword>
<protein>
    <submittedName>
        <fullName evidence="8">Tetrathionate reductase subunit C</fullName>
    </submittedName>
</protein>
<feature type="transmembrane region" description="Helical" evidence="7">
    <location>
        <begin position="20"/>
        <end position="43"/>
    </location>
</feature>
<dbReference type="InterPro" id="IPR052049">
    <property type="entry name" value="Electron_transfer_protein"/>
</dbReference>
<dbReference type="PANTHER" id="PTHR34856">
    <property type="entry name" value="PROTEIN NRFD"/>
    <property type="match status" value="1"/>
</dbReference>
<dbReference type="Gene3D" id="1.20.1630.10">
    <property type="entry name" value="Formate dehydrogenase/DMSO reductase domain"/>
    <property type="match status" value="1"/>
</dbReference>
<dbReference type="AlphaFoldDB" id="A0A1B9F360"/>
<feature type="transmembrane region" description="Helical" evidence="7">
    <location>
        <begin position="55"/>
        <end position="76"/>
    </location>
</feature>
<keyword evidence="5 7" id="KW-1133">Transmembrane helix</keyword>